<dbReference type="Proteomes" id="UP000562492">
    <property type="component" value="Unassembled WGS sequence"/>
</dbReference>
<gene>
    <name evidence="2" type="ORF">HNP33_003688</name>
</gene>
<evidence type="ECO:0000259" key="1">
    <source>
        <dbReference type="Pfam" id="PF14534"/>
    </source>
</evidence>
<evidence type="ECO:0000313" key="3">
    <source>
        <dbReference type="Proteomes" id="UP000562492"/>
    </source>
</evidence>
<dbReference type="InterPro" id="IPR032710">
    <property type="entry name" value="NTF2-like_dom_sf"/>
</dbReference>
<sequence length="187" mass="21115">MRQVRICKSERVRESLGEASGQGAWELISTKGVDELHLIVQAGNEKFGAGSHWIETREVADFREEPDNDIWDLIRLSMQAWLDGAIDRHTTYFTPEAVFISPDGTCFRGSHDIAFAFSKEAERLPSRSMEIQAFQISYLSSAAAVVMMQGQISHGNSFGPQRWVSTQTVKNTDRGWLIASHQVFHRD</sequence>
<proteinExistence type="predicted"/>
<evidence type="ECO:0000313" key="2">
    <source>
        <dbReference type="EMBL" id="MBB6579574.1"/>
    </source>
</evidence>
<dbReference type="EMBL" id="JACHKZ010000033">
    <property type="protein sequence ID" value="MBB6579574.1"/>
    <property type="molecule type" value="Genomic_DNA"/>
</dbReference>
<protein>
    <submittedName>
        <fullName evidence="2">Uncharacterized protein (TIGR02246 family)</fullName>
    </submittedName>
</protein>
<dbReference type="Gene3D" id="3.10.450.50">
    <property type="match status" value="1"/>
</dbReference>
<dbReference type="Pfam" id="PF14534">
    <property type="entry name" value="DUF4440"/>
    <property type="match status" value="1"/>
</dbReference>
<feature type="domain" description="DUF4440" evidence="1">
    <location>
        <begin position="71"/>
        <end position="178"/>
    </location>
</feature>
<dbReference type="NCBIfam" id="TIGR02246">
    <property type="entry name" value="SgcJ/EcaC family oxidoreductase"/>
    <property type="match status" value="1"/>
</dbReference>
<dbReference type="SUPFAM" id="SSF54427">
    <property type="entry name" value="NTF2-like"/>
    <property type="match status" value="1"/>
</dbReference>
<keyword evidence="3" id="KW-1185">Reference proteome</keyword>
<accession>A0ABR6RKA5</accession>
<comment type="caution">
    <text evidence="2">The sequence shown here is derived from an EMBL/GenBank/DDBJ whole genome shotgun (WGS) entry which is preliminary data.</text>
</comment>
<dbReference type="RefSeq" id="WP_184711141.1">
    <property type="nucleotide sequence ID" value="NZ_JACHKZ010000033.1"/>
</dbReference>
<reference evidence="2 3" key="1">
    <citation type="submission" date="2020-08" db="EMBL/GenBank/DDBJ databases">
        <title>Functional genomics of gut bacteria from endangered species of beetles.</title>
        <authorList>
            <person name="Carlos-Shanley C."/>
        </authorList>
    </citation>
    <scope>NUCLEOTIDE SEQUENCE [LARGE SCALE GENOMIC DNA]</scope>
    <source>
        <strain evidence="2 3">S00124</strain>
    </source>
</reference>
<dbReference type="InterPro" id="IPR027843">
    <property type="entry name" value="DUF4440"/>
</dbReference>
<organism evidence="2 3">
    <name type="scientific">Comamonas odontotermitis</name>
    <dbReference type="NCBI Taxonomy" id="379895"/>
    <lineage>
        <taxon>Bacteria</taxon>
        <taxon>Pseudomonadati</taxon>
        <taxon>Pseudomonadota</taxon>
        <taxon>Betaproteobacteria</taxon>
        <taxon>Burkholderiales</taxon>
        <taxon>Comamonadaceae</taxon>
        <taxon>Comamonas</taxon>
    </lineage>
</organism>
<name>A0ABR6RKA5_9BURK</name>
<dbReference type="InterPro" id="IPR011944">
    <property type="entry name" value="Steroid_delta5-4_isomerase"/>
</dbReference>